<evidence type="ECO:0000313" key="4">
    <source>
        <dbReference type="Proteomes" id="UP000297741"/>
    </source>
</evidence>
<proteinExistence type="inferred from homology"/>
<gene>
    <name evidence="3" type="ORF">EEB11_06480</name>
</gene>
<dbReference type="PANTHER" id="PTHR34039">
    <property type="entry name" value="UPF0102 PROTEIN YRAN"/>
    <property type="match status" value="1"/>
</dbReference>
<dbReference type="PANTHER" id="PTHR34039:SF1">
    <property type="entry name" value="UPF0102 PROTEIN YRAN"/>
    <property type="match status" value="1"/>
</dbReference>
<organism evidence="3 4">
    <name type="scientific">Pseudotabrizicola sediminis</name>
    <dbReference type="NCBI Taxonomy" id="2486418"/>
    <lineage>
        <taxon>Bacteria</taxon>
        <taxon>Pseudomonadati</taxon>
        <taxon>Pseudomonadota</taxon>
        <taxon>Alphaproteobacteria</taxon>
        <taxon>Rhodobacterales</taxon>
        <taxon>Paracoccaceae</taxon>
        <taxon>Pseudotabrizicola</taxon>
    </lineage>
</organism>
<dbReference type="SUPFAM" id="SSF52980">
    <property type="entry name" value="Restriction endonuclease-like"/>
    <property type="match status" value="1"/>
</dbReference>
<dbReference type="InterPro" id="IPR011335">
    <property type="entry name" value="Restrct_endonuc-II-like"/>
</dbReference>
<name>A0ABY2KQE2_9RHOB</name>
<dbReference type="InterPro" id="IPR011856">
    <property type="entry name" value="tRNA_endonuc-like_dom_sf"/>
</dbReference>
<dbReference type="Pfam" id="PF02021">
    <property type="entry name" value="UPF0102"/>
    <property type="match status" value="1"/>
</dbReference>
<accession>A0ABY2KQE2</accession>
<evidence type="ECO:0000256" key="1">
    <source>
        <dbReference type="ARBA" id="ARBA00006738"/>
    </source>
</evidence>
<dbReference type="EMBL" id="RPEM01000003">
    <property type="protein sequence ID" value="TGD44325.1"/>
    <property type="molecule type" value="Genomic_DNA"/>
</dbReference>
<protein>
    <recommendedName>
        <fullName evidence="2">UPF0102 protein EEB11_06480</fullName>
    </recommendedName>
</protein>
<keyword evidence="4" id="KW-1185">Reference proteome</keyword>
<dbReference type="RefSeq" id="WP_135429596.1">
    <property type="nucleotide sequence ID" value="NZ_RPEM01000003.1"/>
</dbReference>
<evidence type="ECO:0000256" key="2">
    <source>
        <dbReference type="HAMAP-Rule" id="MF_00048"/>
    </source>
</evidence>
<dbReference type="Proteomes" id="UP000297741">
    <property type="component" value="Unassembled WGS sequence"/>
</dbReference>
<sequence>MGGRTSYYAGTSAEDQVAQFYDRSGRQVIARRWRGPGGEIDLIARDGAEVIFIEVKQARSFAVAAERVSARQMARICASAECFIGTEPAGSLTPVRFDVALVDGAGRIEVLENAFAA</sequence>
<dbReference type="Gene3D" id="3.40.1350.10">
    <property type="match status" value="1"/>
</dbReference>
<dbReference type="HAMAP" id="MF_00048">
    <property type="entry name" value="UPF0102"/>
    <property type="match status" value="1"/>
</dbReference>
<comment type="caution">
    <text evidence="3">The sequence shown here is derived from an EMBL/GenBank/DDBJ whole genome shotgun (WGS) entry which is preliminary data.</text>
</comment>
<comment type="similarity">
    <text evidence="1 2">Belongs to the UPF0102 family.</text>
</comment>
<dbReference type="InterPro" id="IPR003509">
    <property type="entry name" value="UPF0102_YraN-like"/>
</dbReference>
<reference evidence="3 4" key="1">
    <citation type="submission" date="2018-11" db="EMBL/GenBank/DDBJ databases">
        <title>Tabrizicola sp. isolated from sediment of alpine lake.</title>
        <authorList>
            <person name="Liu Z."/>
        </authorList>
    </citation>
    <scope>NUCLEOTIDE SEQUENCE [LARGE SCALE GENOMIC DNA]</scope>
    <source>
        <strain evidence="3 4">DRYC-M-16</strain>
    </source>
</reference>
<evidence type="ECO:0000313" key="3">
    <source>
        <dbReference type="EMBL" id="TGD44325.1"/>
    </source>
</evidence>